<evidence type="ECO:0000256" key="1">
    <source>
        <dbReference type="ARBA" id="ARBA00007727"/>
    </source>
</evidence>
<dbReference type="EMBL" id="BPVZ01000185">
    <property type="protein sequence ID" value="GKV44740.1"/>
    <property type="molecule type" value="Genomic_DNA"/>
</dbReference>
<evidence type="ECO:0000313" key="4">
    <source>
        <dbReference type="Proteomes" id="UP001054252"/>
    </source>
</evidence>
<dbReference type="AlphaFoldDB" id="A0AAV5M4Q3"/>
<comment type="caution">
    <text evidence="3">The sequence shown here is derived from an EMBL/GenBank/DDBJ whole genome shotgun (WGS) entry which is preliminary data.</text>
</comment>
<dbReference type="Proteomes" id="UP001054252">
    <property type="component" value="Unassembled WGS sequence"/>
</dbReference>
<evidence type="ECO:0000259" key="2">
    <source>
        <dbReference type="Pfam" id="PF13839"/>
    </source>
</evidence>
<accession>A0AAV5M4Q3</accession>
<reference evidence="3 4" key="1">
    <citation type="journal article" date="2021" name="Commun. Biol.">
        <title>The genome of Shorea leprosula (Dipterocarpaceae) highlights the ecological relevance of drought in aseasonal tropical rainforests.</title>
        <authorList>
            <person name="Ng K.K.S."/>
            <person name="Kobayashi M.J."/>
            <person name="Fawcett J.A."/>
            <person name="Hatakeyama M."/>
            <person name="Paape T."/>
            <person name="Ng C.H."/>
            <person name="Ang C.C."/>
            <person name="Tnah L.H."/>
            <person name="Lee C.T."/>
            <person name="Nishiyama T."/>
            <person name="Sese J."/>
            <person name="O'Brien M.J."/>
            <person name="Copetti D."/>
            <person name="Mohd Noor M.I."/>
            <person name="Ong R.C."/>
            <person name="Putra M."/>
            <person name="Sireger I.Z."/>
            <person name="Indrioko S."/>
            <person name="Kosugi Y."/>
            <person name="Izuno A."/>
            <person name="Isagi Y."/>
            <person name="Lee S.L."/>
            <person name="Shimizu K.K."/>
        </authorList>
    </citation>
    <scope>NUCLEOTIDE SEQUENCE [LARGE SCALE GENOMIC DNA]</scope>
    <source>
        <strain evidence="3">214</strain>
    </source>
</reference>
<evidence type="ECO:0000313" key="3">
    <source>
        <dbReference type="EMBL" id="GKV44740.1"/>
    </source>
</evidence>
<comment type="similarity">
    <text evidence="1">Belongs to the PC-esterase family. TBL subfamily.</text>
</comment>
<proteinExistence type="inferred from homology"/>
<dbReference type="GO" id="GO:0016740">
    <property type="term" value="F:transferase activity"/>
    <property type="evidence" value="ECO:0007669"/>
    <property type="project" value="InterPro"/>
</dbReference>
<organism evidence="3 4">
    <name type="scientific">Rubroshorea leprosula</name>
    <dbReference type="NCBI Taxonomy" id="152421"/>
    <lineage>
        <taxon>Eukaryota</taxon>
        <taxon>Viridiplantae</taxon>
        <taxon>Streptophyta</taxon>
        <taxon>Embryophyta</taxon>
        <taxon>Tracheophyta</taxon>
        <taxon>Spermatophyta</taxon>
        <taxon>Magnoliopsida</taxon>
        <taxon>eudicotyledons</taxon>
        <taxon>Gunneridae</taxon>
        <taxon>Pentapetalae</taxon>
        <taxon>rosids</taxon>
        <taxon>malvids</taxon>
        <taxon>Malvales</taxon>
        <taxon>Dipterocarpaceae</taxon>
        <taxon>Rubroshorea</taxon>
    </lineage>
</organism>
<name>A0AAV5M4Q3_9ROSI</name>
<keyword evidence="4" id="KW-1185">Reference proteome</keyword>
<gene>
    <name evidence="3" type="ORF">SLEP1_g51899</name>
</gene>
<sequence length="102" mass="12012">MLPYCPFFLPGFRVFCFQLWNPRACSRIHCDNCFWIGTGNLANWLKSNINPPIQRVFFLTMSPTHLWSWEWKPDGHENCFDETYPIQEASYWGAGFGLAIMK</sequence>
<dbReference type="Pfam" id="PF13839">
    <property type="entry name" value="PC-Esterase"/>
    <property type="match status" value="1"/>
</dbReference>
<protein>
    <recommendedName>
        <fullName evidence="2">Trichome birefringence-like C-terminal domain-containing protein</fullName>
    </recommendedName>
</protein>
<dbReference type="InterPro" id="IPR026057">
    <property type="entry name" value="TBL_C"/>
</dbReference>
<feature type="domain" description="Trichome birefringence-like C-terminal" evidence="2">
    <location>
        <begin position="28"/>
        <end position="95"/>
    </location>
</feature>